<proteinExistence type="predicted"/>
<dbReference type="EMBL" id="SRLO01000068">
    <property type="protein sequence ID" value="TNN79111.1"/>
    <property type="molecule type" value="Genomic_DNA"/>
</dbReference>
<keyword evidence="3" id="KW-1185">Reference proteome</keyword>
<protein>
    <submittedName>
        <fullName evidence="2">Uncharacterized protein</fullName>
    </submittedName>
</protein>
<sequence>MNSNPSLISAQGSWVKFSSSASKHTPCQFPFKHDSGENNRRMAWGQRAAAFPQSAAKNQHITHFYGQRVAKERRRPPHLHALSTSLELG</sequence>
<comment type="caution">
    <text evidence="2">The sequence shown here is derived from an EMBL/GenBank/DDBJ whole genome shotgun (WGS) entry which is preliminary data.</text>
</comment>
<evidence type="ECO:0000313" key="2">
    <source>
        <dbReference type="EMBL" id="TNN79111.1"/>
    </source>
</evidence>
<organism evidence="2 3">
    <name type="scientific">Liparis tanakae</name>
    <name type="common">Tanaka's snailfish</name>
    <dbReference type="NCBI Taxonomy" id="230148"/>
    <lineage>
        <taxon>Eukaryota</taxon>
        <taxon>Metazoa</taxon>
        <taxon>Chordata</taxon>
        <taxon>Craniata</taxon>
        <taxon>Vertebrata</taxon>
        <taxon>Euteleostomi</taxon>
        <taxon>Actinopterygii</taxon>
        <taxon>Neopterygii</taxon>
        <taxon>Teleostei</taxon>
        <taxon>Neoteleostei</taxon>
        <taxon>Acanthomorphata</taxon>
        <taxon>Eupercaria</taxon>
        <taxon>Perciformes</taxon>
        <taxon>Cottioidei</taxon>
        <taxon>Cottales</taxon>
        <taxon>Liparidae</taxon>
        <taxon>Liparis</taxon>
    </lineage>
</organism>
<feature type="region of interest" description="Disordered" evidence="1">
    <location>
        <begin position="69"/>
        <end position="89"/>
    </location>
</feature>
<gene>
    <name evidence="2" type="ORF">EYF80_010790</name>
</gene>
<dbReference type="AlphaFoldDB" id="A0A4Z2IMU4"/>
<accession>A0A4Z2IMU4</accession>
<dbReference type="Proteomes" id="UP000314294">
    <property type="component" value="Unassembled WGS sequence"/>
</dbReference>
<evidence type="ECO:0000256" key="1">
    <source>
        <dbReference type="SAM" id="MobiDB-lite"/>
    </source>
</evidence>
<reference evidence="2 3" key="1">
    <citation type="submission" date="2019-03" db="EMBL/GenBank/DDBJ databases">
        <title>First draft genome of Liparis tanakae, snailfish: a comprehensive survey of snailfish specific genes.</title>
        <authorList>
            <person name="Kim W."/>
            <person name="Song I."/>
            <person name="Jeong J.-H."/>
            <person name="Kim D."/>
            <person name="Kim S."/>
            <person name="Ryu S."/>
            <person name="Song J.Y."/>
            <person name="Lee S.K."/>
        </authorList>
    </citation>
    <scope>NUCLEOTIDE SEQUENCE [LARGE SCALE GENOMIC DNA]</scope>
    <source>
        <tissue evidence="2">Muscle</tissue>
    </source>
</reference>
<name>A0A4Z2IMU4_9TELE</name>
<evidence type="ECO:0000313" key="3">
    <source>
        <dbReference type="Proteomes" id="UP000314294"/>
    </source>
</evidence>